<evidence type="ECO:0000256" key="5">
    <source>
        <dbReference type="RuleBase" id="RU000461"/>
    </source>
</evidence>
<dbReference type="PRINTS" id="PR00463">
    <property type="entry name" value="EP450I"/>
</dbReference>
<dbReference type="EMBL" id="KV921866">
    <property type="protein sequence ID" value="ORE10332.1"/>
    <property type="molecule type" value="Genomic_DNA"/>
</dbReference>
<keyword evidence="1 4" id="KW-0479">Metal-binding</keyword>
<dbReference type="PROSITE" id="PS00086">
    <property type="entry name" value="CYTOCHROME_P450"/>
    <property type="match status" value="1"/>
</dbReference>
<dbReference type="InterPro" id="IPR017972">
    <property type="entry name" value="Cyt_P450_CS"/>
</dbReference>
<accession>A0A1X0REB3</accession>
<dbReference type="InterPro" id="IPR036396">
    <property type="entry name" value="Cyt_P450_sf"/>
</dbReference>
<evidence type="ECO:0000256" key="2">
    <source>
        <dbReference type="ARBA" id="ARBA00023002"/>
    </source>
</evidence>
<comment type="cofactor">
    <cofactor evidence="4">
        <name>heme</name>
        <dbReference type="ChEBI" id="CHEBI:30413"/>
    </cofactor>
</comment>
<organism evidence="6">
    <name type="scientific">Rhizopus microsporus var. microsporus</name>
    <dbReference type="NCBI Taxonomy" id="86635"/>
    <lineage>
        <taxon>Eukaryota</taxon>
        <taxon>Fungi</taxon>
        <taxon>Fungi incertae sedis</taxon>
        <taxon>Mucoromycota</taxon>
        <taxon>Mucoromycotina</taxon>
        <taxon>Mucoromycetes</taxon>
        <taxon>Mucorales</taxon>
        <taxon>Mucorineae</taxon>
        <taxon>Rhizopodaceae</taxon>
        <taxon>Rhizopus</taxon>
    </lineage>
</organism>
<sequence length="530" mass="60363">MDYYHELIQKIGHHERYKTILGAAVASVTTIYLLKRVISGMSKKKPVEFKGIPVPKGEYFYLGHAPLLGKRPGEVITKWHQEYGPIIRIKMGVQNWLLLGDPQVAHEILVSKGLVTAGRPEHTFLGKIHGKGGSLRGVVMVDYGEKWKDARNALLHILSPKSVDSLSSIIEREAEKGVKYIVELAKSDGAINPLDFSRFIAMNLMFSVAFNIPGTESFDDPTFKEMLHFVERNAHFIDLSNDASVMFPIMKLPEALFGKEKKMKRYVDDEYFPFMRRIIKRARESDGDSLVKKVDSIKNEHRIDEIGVTVLMSEILSAGSDTVALSMTWSIALLCNYPDVQEKIYQEIKTFIKEHGRHPTFADREAMPYFIAFQKECVRYRPGMDLGMPHKATEDFLYKDSLIPKGTILVSNLHTLHSDPNNFADADKFMPERYLNDTRSMYAASKGNYQTRDHYTFGWGRRICPGIYMAEGEMFYTITKLISRCIIKPELSSTGEELYPDLQCGINTGISITPVPFKIRLIKRDIDNNN</sequence>
<proteinExistence type="inferred from homology"/>
<dbReference type="PANTHER" id="PTHR46300:SF11">
    <property type="entry name" value="OXIDOREDUCTASE, PUTATIVE-RELATED"/>
    <property type="match status" value="1"/>
</dbReference>
<feature type="binding site" description="axial binding residue" evidence="4">
    <location>
        <position position="464"/>
    </location>
    <ligand>
        <name>heme</name>
        <dbReference type="ChEBI" id="CHEBI:30413"/>
    </ligand>
    <ligandPart>
        <name>Fe</name>
        <dbReference type="ChEBI" id="CHEBI:18248"/>
    </ligandPart>
</feature>
<dbReference type="InterPro" id="IPR001128">
    <property type="entry name" value="Cyt_P450"/>
</dbReference>
<reference evidence="6" key="1">
    <citation type="journal article" date="2016" name="Proc. Natl. Acad. Sci. U.S.A.">
        <title>Lipid metabolic changes in an early divergent fungus govern the establishment of a mutualistic symbiosis with endobacteria.</title>
        <authorList>
            <person name="Lastovetsky O.A."/>
            <person name="Gaspar M.L."/>
            <person name="Mondo S.J."/>
            <person name="LaButti K.M."/>
            <person name="Sandor L."/>
            <person name="Grigoriev I.V."/>
            <person name="Henry S.A."/>
            <person name="Pawlowska T.E."/>
        </authorList>
    </citation>
    <scope>NUCLEOTIDE SEQUENCE [LARGE SCALE GENOMIC DNA]</scope>
    <source>
        <strain evidence="6">ATCC 52814</strain>
    </source>
</reference>
<dbReference type="GO" id="GO:0005506">
    <property type="term" value="F:iron ion binding"/>
    <property type="evidence" value="ECO:0007669"/>
    <property type="project" value="InterPro"/>
</dbReference>
<dbReference type="AlphaFoldDB" id="A0A1X0REB3"/>
<keyword evidence="5" id="KW-0503">Monooxygenase</keyword>
<keyword evidence="2 5" id="KW-0560">Oxidoreductase</keyword>
<dbReference type="PRINTS" id="PR00385">
    <property type="entry name" value="P450"/>
</dbReference>
<dbReference type="GO" id="GO:0004497">
    <property type="term" value="F:monooxygenase activity"/>
    <property type="evidence" value="ECO:0007669"/>
    <property type="project" value="UniProtKB-KW"/>
</dbReference>
<dbReference type="Gene3D" id="1.10.630.10">
    <property type="entry name" value="Cytochrome P450"/>
    <property type="match status" value="1"/>
</dbReference>
<dbReference type="SUPFAM" id="SSF48264">
    <property type="entry name" value="Cytochrome P450"/>
    <property type="match status" value="1"/>
</dbReference>
<dbReference type="OrthoDB" id="1103324at2759"/>
<dbReference type="PANTHER" id="PTHR46300">
    <property type="entry name" value="P450, PUTATIVE (EUROFUNG)-RELATED-RELATED"/>
    <property type="match status" value="1"/>
</dbReference>
<keyword evidence="3 4" id="KW-0408">Iron</keyword>
<evidence type="ECO:0000313" key="6">
    <source>
        <dbReference type="EMBL" id="ORE10332.1"/>
    </source>
</evidence>
<evidence type="ECO:0000256" key="3">
    <source>
        <dbReference type="ARBA" id="ARBA00023004"/>
    </source>
</evidence>
<protein>
    <submittedName>
        <fullName evidence="6">Cytochrome P450</fullName>
    </submittedName>
</protein>
<keyword evidence="4 5" id="KW-0349">Heme</keyword>
<comment type="similarity">
    <text evidence="5">Belongs to the cytochrome P450 family.</text>
</comment>
<evidence type="ECO:0000256" key="1">
    <source>
        <dbReference type="ARBA" id="ARBA00022723"/>
    </source>
</evidence>
<gene>
    <name evidence="6" type="ORF">BCV72DRAFT_238857</name>
</gene>
<evidence type="ECO:0000256" key="4">
    <source>
        <dbReference type="PIRSR" id="PIRSR602401-1"/>
    </source>
</evidence>
<dbReference type="GO" id="GO:0016705">
    <property type="term" value="F:oxidoreductase activity, acting on paired donors, with incorporation or reduction of molecular oxygen"/>
    <property type="evidence" value="ECO:0007669"/>
    <property type="project" value="InterPro"/>
</dbReference>
<dbReference type="InterPro" id="IPR050364">
    <property type="entry name" value="Cytochrome_P450_fung"/>
</dbReference>
<dbReference type="VEuPathDB" id="FungiDB:BCV72DRAFT_238857"/>
<dbReference type="InterPro" id="IPR002401">
    <property type="entry name" value="Cyt_P450_E_grp-I"/>
</dbReference>
<dbReference type="Proteomes" id="UP000242414">
    <property type="component" value="Unassembled WGS sequence"/>
</dbReference>
<name>A0A1X0REB3_RHIZD</name>
<dbReference type="Pfam" id="PF00067">
    <property type="entry name" value="p450"/>
    <property type="match status" value="1"/>
</dbReference>
<dbReference type="GO" id="GO:0020037">
    <property type="term" value="F:heme binding"/>
    <property type="evidence" value="ECO:0007669"/>
    <property type="project" value="InterPro"/>
</dbReference>